<organism evidence="2 3">
    <name type="scientific">Cnephaeus nilssonii</name>
    <name type="common">Northern bat</name>
    <name type="synonym">Eptesicus nilssonii</name>
    <dbReference type="NCBI Taxonomy" id="3371016"/>
    <lineage>
        <taxon>Eukaryota</taxon>
        <taxon>Metazoa</taxon>
        <taxon>Chordata</taxon>
        <taxon>Craniata</taxon>
        <taxon>Vertebrata</taxon>
        <taxon>Euteleostomi</taxon>
        <taxon>Mammalia</taxon>
        <taxon>Eutheria</taxon>
        <taxon>Laurasiatheria</taxon>
        <taxon>Chiroptera</taxon>
        <taxon>Yangochiroptera</taxon>
        <taxon>Vespertilionidae</taxon>
        <taxon>Cnephaeus</taxon>
    </lineage>
</organism>
<gene>
    <name evidence="2" type="ORF">QTO34_008241</name>
</gene>
<proteinExistence type="predicted"/>
<evidence type="ECO:0000313" key="2">
    <source>
        <dbReference type="EMBL" id="KAK1345777.1"/>
    </source>
</evidence>
<name>A0AA40IB22_CNENI</name>
<feature type="compositionally biased region" description="Basic and acidic residues" evidence="1">
    <location>
        <begin position="99"/>
        <end position="111"/>
    </location>
</feature>
<feature type="compositionally biased region" description="Low complexity" evidence="1">
    <location>
        <begin position="12"/>
        <end position="23"/>
    </location>
</feature>
<dbReference type="Proteomes" id="UP001177744">
    <property type="component" value="Unassembled WGS sequence"/>
</dbReference>
<feature type="compositionally biased region" description="Basic and acidic residues" evidence="1">
    <location>
        <begin position="119"/>
        <end position="133"/>
    </location>
</feature>
<reference evidence="2" key="1">
    <citation type="submission" date="2023-06" db="EMBL/GenBank/DDBJ databases">
        <title>Reference genome for the Northern bat (Eptesicus nilssonii), a most northern bat species.</title>
        <authorList>
            <person name="Laine V.N."/>
            <person name="Pulliainen A.T."/>
            <person name="Lilley T.M."/>
        </authorList>
    </citation>
    <scope>NUCLEOTIDE SEQUENCE</scope>
    <source>
        <strain evidence="2">BLF_Eptnil</strain>
        <tissue evidence="2">Kidney</tissue>
    </source>
</reference>
<keyword evidence="3" id="KW-1185">Reference proteome</keyword>
<feature type="region of interest" description="Disordered" evidence="1">
    <location>
        <begin position="1"/>
        <end position="142"/>
    </location>
</feature>
<evidence type="ECO:0000313" key="3">
    <source>
        <dbReference type="Proteomes" id="UP001177744"/>
    </source>
</evidence>
<comment type="caution">
    <text evidence="2">The sequence shown here is derived from an EMBL/GenBank/DDBJ whole genome shotgun (WGS) entry which is preliminary data.</text>
</comment>
<dbReference type="AlphaFoldDB" id="A0AA40IB22"/>
<sequence>MPPPRGLTLTKAGGAAAFSSRRAPWAPSCRGGGGASETQTRPQDGSTQSPQSYVSAPESPSPLSPSRPGLPEAQVTRASRGLRCQQWQQQRKVKMMKKPKFEIGKLMKLHGEGSSSGKASRDETGTKVERADGYEPPVQESV</sequence>
<dbReference type="EMBL" id="JAULJE010000002">
    <property type="protein sequence ID" value="KAK1345777.1"/>
    <property type="molecule type" value="Genomic_DNA"/>
</dbReference>
<feature type="compositionally biased region" description="Polar residues" evidence="1">
    <location>
        <begin position="36"/>
        <end position="54"/>
    </location>
</feature>
<accession>A0AA40IB22</accession>
<protein>
    <submittedName>
        <fullName evidence="2">Uncharacterized protein</fullName>
    </submittedName>
</protein>
<evidence type="ECO:0000256" key="1">
    <source>
        <dbReference type="SAM" id="MobiDB-lite"/>
    </source>
</evidence>